<feature type="domain" description="AMP-binding enzyme C-terminal" evidence="2">
    <location>
        <begin position="396"/>
        <end position="485"/>
    </location>
</feature>
<dbReference type="PANTHER" id="PTHR24096">
    <property type="entry name" value="LONG-CHAIN-FATTY-ACID--COA LIGASE"/>
    <property type="match status" value="1"/>
</dbReference>
<dbReference type="AlphaFoldDB" id="R7RXY1"/>
<dbReference type="Pfam" id="PF00501">
    <property type="entry name" value="AMP-binding"/>
    <property type="match status" value="2"/>
</dbReference>
<dbReference type="GO" id="GO:0016405">
    <property type="term" value="F:CoA-ligase activity"/>
    <property type="evidence" value="ECO:0007669"/>
    <property type="project" value="TreeGrafter"/>
</dbReference>
<dbReference type="SUPFAM" id="SSF56801">
    <property type="entry name" value="Acetyl-CoA synthetase-like"/>
    <property type="match status" value="1"/>
</dbReference>
<dbReference type="RefSeq" id="XP_007311227.1">
    <property type="nucleotide sequence ID" value="XM_007311165.1"/>
</dbReference>
<feature type="domain" description="AMP-dependent synthetase/ligase" evidence="1">
    <location>
        <begin position="35"/>
        <end position="232"/>
    </location>
</feature>
<sequence>MLFKSLARPLVPPPDDLTVPQFIFDDVLQHSTYTKRPANIPCLIDEDNGREVTLDDLRHRTDDLARTLRTVHGIGRGDVVALIAPNHVDYPVCVWAVHRLGGIVAAMSPGLTREEMIPLLRISKPTFFIGHLDNFDTVCSSARTVAKSPPILVLDGEHVQPAQENASTLTALSIHHAIQHGAYLPAFDEFKLRGGEAKTTIAFLCFSSGTTGQPKAVAISHFNVMCNVIQTATFNWVNEEYCPLADRRFRPGDVCTGAAAPISAELTTELLNVMPDIHLGQGYGMTESCAAVSMFPISQKVGTLGSGGQLVSGTVARVVKTDGSMAGFDERGELWVKGGQIALGYYGDEVATKESFIDSWYRTGDEIIMRENGDIFITDRIKELIKSKGFQVAPAELEGHLLTHPDVADAGVIGIPDDYAGEVPLAFIALRPATAANIAADQSGAAEKAVRKSIFKHVSQAKSSYKWLTGGIVFVEAIPKSTSGKILRRVLREHAKSFGCHGDPPAKL</sequence>
<dbReference type="PANTHER" id="PTHR24096:SF422">
    <property type="entry name" value="BCDNA.GH02901"/>
    <property type="match status" value="1"/>
</dbReference>
<dbReference type="Proteomes" id="UP000053927">
    <property type="component" value="Unassembled WGS sequence"/>
</dbReference>
<dbReference type="OrthoDB" id="6509636at2759"/>
<organism evidence="3 4">
    <name type="scientific">Stereum hirsutum (strain FP-91666)</name>
    <name type="common">White-rot fungus</name>
    <dbReference type="NCBI Taxonomy" id="721885"/>
    <lineage>
        <taxon>Eukaryota</taxon>
        <taxon>Fungi</taxon>
        <taxon>Dikarya</taxon>
        <taxon>Basidiomycota</taxon>
        <taxon>Agaricomycotina</taxon>
        <taxon>Agaricomycetes</taxon>
        <taxon>Russulales</taxon>
        <taxon>Stereaceae</taxon>
        <taxon>Stereum</taxon>
    </lineage>
</organism>
<dbReference type="OMA" id="AISHYNV"/>
<dbReference type="InterPro" id="IPR025110">
    <property type="entry name" value="AMP-bd_C"/>
</dbReference>
<evidence type="ECO:0000259" key="1">
    <source>
        <dbReference type="Pfam" id="PF00501"/>
    </source>
</evidence>
<name>R7RXY1_STEHR</name>
<proteinExistence type="predicted"/>
<dbReference type="InterPro" id="IPR045851">
    <property type="entry name" value="AMP-bd_C_sf"/>
</dbReference>
<accession>R7RXY1</accession>
<evidence type="ECO:0000313" key="3">
    <source>
        <dbReference type="EMBL" id="EIM79653.1"/>
    </source>
</evidence>
<reference evidence="4" key="1">
    <citation type="journal article" date="2012" name="Science">
        <title>The Paleozoic origin of enzymatic lignin decomposition reconstructed from 31 fungal genomes.</title>
        <authorList>
            <person name="Floudas D."/>
            <person name="Binder M."/>
            <person name="Riley R."/>
            <person name="Barry K."/>
            <person name="Blanchette R.A."/>
            <person name="Henrissat B."/>
            <person name="Martinez A.T."/>
            <person name="Otillar R."/>
            <person name="Spatafora J.W."/>
            <person name="Yadav J.S."/>
            <person name="Aerts A."/>
            <person name="Benoit I."/>
            <person name="Boyd A."/>
            <person name="Carlson A."/>
            <person name="Copeland A."/>
            <person name="Coutinho P.M."/>
            <person name="de Vries R.P."/>
            <person name="Ferreira P."/>
            <person name="Findley K."/>
            <person name="Foster B."/>
            <person name="Gaskell J."/>
            <person name="Glotzer D."/>
            <person name="Gorecki P."/>
            <person name="Heitman J."/>
            <person name="Hesse C."/>
            <person name="Hori C."/>
            <person name="Igarashi K."/>
            <person name="Jurgens J.A."/>
            <person name="Kallen N."/>
            <person name="Kersten P."/>
            <person name="Kohler A."/>
            <person name="Kuees U."/>
            <person name="Kumar T.K.A."/>
            <person name="Kuo A."/>
            <person name="LaButti K."/>
            <person name="Larrondo L.F."/>
            <person name="Lindquist E."/>
            <person name="Ling A."/>
            <person name="Lombard V."/>
            <person name="Lucas S."/>
            <person name="Lundell T."/>
            <person name="Martin R."/>
            <person name="McLaughlin D.J."/>
            <person name="Morgenstern I."/>
            <person name="Morin E."/>
            <person name="Murat C."/>
            <person name="Nagy L.G."/>
            <person name="Nolan M."/>
            <person name="Ohm R.A."/>
            <person name="Patyshakuliyeva A."/>
            <person name="Rokas A."/>
            <person name="Ruiz-Duenas F.J."/>
            <person name="Sabat G."/>
            <person name="Salamov A."/>
            <person name="Samejima M."/>
            <person name="Schmutz J."/>
            <person name="Slot J.C."/>
            <person name="St John F."/>
            <person name="Stenlid J."/>
            <person name="Sun H."/>
            <person name="Sun S."/>
            <person name="Syed K."/>
            <person name="Tsang A."/>
            <person name="Wiebenga A."/>
            <person name="Young D."/>
            <person name="Pisabarro A."/>
            <person name="Eastwood D.C."/>
            <person name="Martin F."/>
            <person name="Cullen D."/>
            <person name="Grigoriev I.V."/>
            <person name="Hibbett D.S."/>
        </authorList>
    </citation>
    <scope>NUCLEOTIDE SEQUENCE [LARGE SCALE GENOMIC DNA]</scope>
    <source>
        <strain evidence="4">FP-91666</strain>
    </source>
</reference>
<dbReference type="PROSITE" id="PS00455">
    <property type="entry name" value="AMP_BINDING"/>
    <property type="match status" value="1"/>
</dbReference>
<dbReference type="Pfam" id="PF13193">
    <property type="entry name" value="AMP-binding_C"/>
    <property type="match status" value="1"/>
</dbReference>
<dbReference type="Gene3D" id="3.40.50.12780">
    <property type="entry name" value="N-terminal domain of ligase-like"/>
    <property type="match status" value="2"/>
</dbReference>
<evidence type="ECO:0000259" key="2">
    <source>
        <dbReference type="Pfam" id="PF13193"/>
    </source>
</evidence>
<keyword evidence="4" id="KW-1185">Reference proteome</keyword>
<dbReference type="InterPro" id="IPR000873">
    <property type="entry name" value="AMP-dep_synth/lig_dom"/>
</dbReference>
<evidence type="ECO:0000313" key="4">
    <source>
        <dbReference type="Proteomes" id="UP000053927"/>
    </source>
</evidence>
<dbReference type="InterPro" id="IPR020845">
    <property type="entry name" value="AMP-binding_CS"/>
</dbReference>
<dbReference type="InterPro" id="IPR042099">
    <property type="entry name" value="ANL_N_sf"/>
</dbReference>
<dbReference type="GeneID" id="18800122"/>
<feature type="domain" description="AMP-dependent synthetase/ligase" evidence="1">
    <location>
        <begin position="256"/>
        <end position="346"/>
    </location>
</feature>
<dbReference type="KEGG" id="shs:STEHIDRAFT_150880"/>
<protein>
    <submittedName>
        <fullName evidence="3">Acetyl-CoA synthetase-like protein</fullName>
    </submittedName>
</protein>
<dbReference type="Gene3D" id="3.30.300.30">
    <property type="match status" value="1"/>
</dbReference>
<gene>
    <name evidence="3" type="ORF">STEHIDRAFT_150880</name>
</gene>
<dbReference type="eggNOG" id="KOG1176">
    <property type="taxonomic scope" value="Eukaryota"/>
</dbReference>
<dbReference type="EMBL" id="JH687402">
    <property type="protein sequence ID" value="EIM79653.1"/>
    <property type="molecule type" value="Genomic_DNA"/>
</dbReference>